<feature type="domain" description="Protein kinase" evidence="14">
    <location>
        <begin position="616"/>
        <end position="890"/>
    </location>
</feature>
<feature type="compositionally biased region" description="Low complexity" evidence="13">
    <location>
        <begin position="1186"/>
        <end position="1196"/>
    </location>
</feature>
<evidence type="ECO:0000256" key="1">
    <source>
        <dbReference type="ARBA" id="ARBA00001436"/>
    </source>
</evidence>
<dbReference type="GeneID" id="117643935"/>
<dbReference type="PROSITE" id="PS50011">
    <property type="entry name" value="PROTEIN_KINASE_DOM"/>
    <property type="match status" value="1"/>
</dbReference>
<dbReference type="GO" id="GO:0005886">
    <property type="term" value="C:plasma membrane"/>
    <property type="evidence" value="ECO:0007669"/>
    <property type="project" value="TreeGrafter"/>
</dbReference>
<dbReference type="RefSeq" id="XP_034239013.1">
    <property type="nucleotide sequence ID" value="XM_034383122.1"/>
</dbReference>
<evidence type="ECO:0000256" key="12">
    <source>
        <dbReference type="RuleBase" id="RU003431"/>
    </source>
</evidence>
<comment type="similarity">
    <text evidence="11">Belongs to the adenylyl cyclase class-4/guanylyl cyclase family.</text>
</comment>
<dbReference type="InterPro" id="IPR001828">
    <property type="entry name" value="ANF_lig-bd_rcpt"/>
</dbReference>
<dbReference type="InterPro" id="IPR000719">
    <property type="entry name" value="Prot_kinase_dom"/>
</dbReference>
<dbReference type="GO" id="GO:0004016">
    <property type="term" value="F:adenylate cyclase activity"/>
    <property type="evidence" value="ECO:0007669"/>
    <property type="project" value="TreeGrafter"/>
</dbReference>
<comment type="catalytic activity">
    <reaction evidence="1 12">
        <text>GTP = 3',5'-cyclic GMP + diphosphate</text>
        <dbReference type="Rhea" id="RHEA:13665"/>
        <dbReference type="ChEBI" id="CHEBI:33019"/>
        <dbReference type="ChEBI" id="CHEBI:37565"/>
        <dbReference type="ChEBI" id="CHEBI:57746"/>
        <dbReference type="EC" id="4.6.1.2"/>
    </reaction>
</comment>
<dbReference type="GO" id="GO:0001653">
    <property type="term" value="F:peptide receptor activity"/>
    <property type="evidence" value="ECO:0007669"/>
    <property type="project" value="TreeGrafter"/>
</dbReference>
<dbReference type="InterPro" id="IPR001054">
    <property type="entry name" value="A/G_cyclase"/>
</dbReference>
<dbReference type="InterPro" id="IPR050401">
    <property type="entry name" value="Cyclic_nucleotide_synthase"/>
</dbReference>
<evidence type="ECO:0000256" key="5">
    <source>
        <dbReference type="ARBA" id="ARBA00022741"/>
    </source>
</evidence>
<dbReference type="InterPro" id="IPR001245">
    <property type="entry name" value="Ser-Thr/Tyr_kinase_cat_dom"/>
</dbReference>
<dbReference type="GO" id="GO:0004672">
    <property type="term" value="F:protein kinase activity"/>
    <property type="evidence" value="ECO:0007669"/>
    <property type="project" value="InterPro"/>
</dbReference>
<feature type="region of interest" description="Disordered" evidence="13">
    <location>
        <begin position="599"/>
        <end position="640"/>
    </location>
</feature>
<evidence type="ECO:0000256" key="13">
    <source>
        <dbReference type="SAM" id="MobiDB-lite"/>
    </source>
</evidence>
<dbReference type="KEGG" id="tpal:117643935"/>
<accession>A0A6P8YGY5</accession>
<dbReference type="Pfam" id="PF00211">
    <property type="entry name" value="Guanylate_cyc"/>
    <property type="match status" value="1"/>
</dbReference>
<evidence type="ECO:0000256" key="10">
    <source>
        <dbReference type="ARBA" id="ARBA00023293"/>
    </source>
</evidence>
<keyword evidence="4" id="KW-0812">Transmembrane</keyword>
<dbReference type="GO" id="GO:0004383">
    <property type="term" value="F:guanylate cyclase activity"/>
    <property type="evidence" value="ECO:0007669"/>
    <property type="project" value="UniProtKB-EC"/>
</dbReference>
<dbReference type="SUPFAM" id="SSF53822">
    <property type="entry name" value="Periplasmic binding protein-like I"/>
    <property type="match status" value="1"/>
</dbReference>
<keyword evidence="7" id="KW-0472">Membrane</keyword>
<dbReference type="EC" id="4.6.1.2" evidence="3 12"/>
<feature type="compositionally biased region" description="Polar residues" evidence="13">
    <location>
        <begin position="605"/>
        <end position="614"/>
    </location>
</feature>
<dbReference type="SUPFAM" id="SSF56112">
    <property type="entry name" value="Protein kinase-like (PK-like)"/>
    <property type="match status" value="1"/>
</dbReference>
<organism evidence="17">
    <name type="scientific">Thrips palmi</name>
    <name type="common">Melon thrips</name>
    <dbReference type="NCBI Taxonomy" id="161013"/>
    <lineage>
        <taxon>Eukaryota</taxon>
        <taxon>Metazoa</taxon>
        <taxon>Ecdysozoa</taxon>
        <taxon>Arthropoda</taxon>
        <taxon>Hexapoda</taxon>
        <taxon>Insecta</taxon>
        <taxon>Pterygota</taxon>
        <taxon>Neoptera</taxon>
        <taxon>Paraneoptera</taxon>
        <taxon>Thysanoptera</taxon>
        <taxon>Terebrantia</taxon>
        <taxon>Thripoidea</taxon>
        <taxon>Thripidae</taxon>
        <taxon>Thrips</taxon>
    </lineage>
</organism>
<feature type="region of interest" description="Disordered" evidence="13">
    <location>
        <begin position="252"/>
        <end position="274"/>
    </location>
</feature>
<evidence type="ECO:0000259" key="14">
    <source>
        <dbReference type="PROSITE" id="PS50011"/>
    </source>
</evidence>
<proteinExistence type="inferred from homology"/>
<dbReference type="Gene3D" id="3.30.70.1230">
    <property type="entry name" value="Nucleotide cyclase"/>
    <property type="match status" value="1"/>
</dbReference>
<evidence type="ECO:0000256" key="3">
    <source>
        <dbReference type="ARBA" id="ARBA00012202"/>
    </source>
</evidence>
<evidence type="ECO:0000256" key="2">
    <source>
        <dbReference type="ARBA" id="ARBA00004479"/>
    </source>
</evidence>
<dbReference type="SMART" id="SM00044">
    <property type="entry name" value="CYCc"/>
    <property type="match status" value="1"/>
</dbReference>
<feature type="compositionally biased region" description="Basic and acidic residues" evidence="13">
    <location>
        <begin position="1282"/>
        <end position="1292"/>
    </location>
</feature>
<dbReference type="InParanoid" id="A0A6P8YGY5"/>
<feature type="compositionally biased region" description="Low complexity" evidence="13">
    <location>
        <begin position="1461"/>
        <end position="1471"/>
    </location>
</feature>
<keyword evidence="16" id="KW-1185">Reference proteome</keyword>
<dbReference type="Pfam" id="PF01094">
    <property type="entry name" value="ANF_receptor"/>
    <property type="match status" value="1"/>
</dbReference>
<dbReference type="PANTHER" id="PTHR11920:SF462">
    <property type="entry name" value="GUANYLATE CYCLASE"/>
    <property type="match status" value="1"/>
</dbReference>
<dbReference type="InterPro" id="IPR028082">
    <property type="entry name" value="Peripla_BP_I"/>
</dbReference>
<evidence type="ECO:0000256" key="4">
    <source>
        <dbReference type="ARBA" id="ARBA00022692"/>
    </source>
</evidence>
<evidence type="ECO:0000256" key="9">
    <source>
        <dbReference type="ARBA" id="ARBA00023239"/>
    </source>
</evidence>
<dbReference type="FunFam" id="3.30.70.1230:FF:000039">
    <property type="entry name" value="Guanylate cyclase"/>
    <property type="match status" value="1"/>
</dbReference>
<dbReference type="FunCoup" id="A0A6P8YGY5">
    <property type="interactions" value="130"/>
</dbReference>
<feature type="region of interest" description="Disordered" evidence="13">
    <location>
        <begin position="1280"/>
        <end position="1309"/>
    </location>
</feature>
<dbReference type="GO" id="GO:0035556">
    <property type="term" value="P:intracellular signal transduction"/>
    <property type="evidence" value="ECO:0007669"/>
    <property type="project" value="InterPro"/>
</dbReference>
<protein>
    <recommendedName>
        <fullName evidence="3 12">Guanylate cyclase</fullName>
        <ecNumber evidence="3 12">4.6.1.2</ecNumber>
    </recommendedName>
</protein>
<evidence type="ECO:0000313" key="16">
    <source>
        <dbReference type="Proteomes" id="UP000515158"/>
    </source>
</evidence>
<feature type="region of interest" description="Disordered" evidence="13">
    <location>
        <begin position="1401"/>
        <end position="1471"/>
    </location>
</feature>
<evidence type="ECO:0000256" key="7">
    <source>
        <dbReference type="ARBA" id="ARBA00023136"/>
    </source>
</evidence>
<keyword evidence="8" id="KW-0325">Glycoprotein</keyword>
<dbReference type="Pfam" id="PF07714">
    <property type="entry name" value="PK_Tyr_Ser-Thr"/>
    <property type="match status" value="1"/>
</dbReference>
<dbReference type="GO" id="GO:0005524">
    <property type="term" value="F:ATP binding"/>
    <property type="evidence" value="ECO:0007669"/>
    <property type="project" value="InterPro"/>
</dbReference>
<evidence type="ECO:0000256" key="6">
    <source>
        <dbReference type="ARBA" id="ARBA00022989"/>
    </source>
</evidence>
<dbReference type="PROSITE" id="PS00452">
    <property type="entry name" value="GUANYLATE_CYCLASE_1"/>
    <property type="match status" value="1"/>
</dbReference>
<name>A0A6P8YGY5_THRPL</name>
<dbReference type="PANTHER" id="PTHR11920">
    <property type="entry name" value="GUANYLYL CYCLASE"/>
    <property type="match status" value="1"/>
</dbReference>
<feature type="region of interest" description="Disordered" evidence="13">
    <location>
        <begin position="1160"/>
        <end position="1208"/>
    </location>
</feature>
<dbReference type="Gene3D" id="6.10.250.780">
    <property type="match status" value="1"/>
</dbReference>
<keyword evidence="9 11" id="KW-0456">Lyase</keyword>
<dbReference type="InterPro" id="IPR018297">
    <property type="entry name" value="A/G_cyclase_CS"/>
</dbReference>
<dbReference type="Gene3D" id="1.10.510.10">
    <property type="entry name" value="Transferase(Phosphotransferase) domain 1"/>
    <property type="match status" value="1"/>
</dbReference>
<keyword evidence="10 12" id="KW-0141">cGMP biosynthesis</keyword>
<comment type="subcellular location">
    <subcellularLocation>
        <location evidence="2">Membrane</location>
        <topology evidence="2">Single-pass type I membrane protein</topology>
    </subcellularLocation>
</comment>
<dbReference type="InterPro" id="IPR011009">
    <property type="entry name" value="Kinase-like_dom_sf"/>
</dbReference>
<feature type="compositionally biased region" description="Pro residues" evidence="13">
    <location>
        <begin position="265"/>
        <end position="274"/>
    </location>
</feature>
<gene>
    <name evidence="17" type="primary">LOC117643935</name>
</gene>
<reference evidence="17" key="1">
    <citation type="submission" date="2025-08" db="UniProtKB">
        <authorList>
            <consortium name="RefSeq"/>
        </authorList>
    </citation>
    <scope>IDENTIFICATION</scope>
    <source>
        <tissue evidence="17">Total insect</tissue>
    </source>
</reference>
<keyword evidence="5" id="KW-0547">Nucleotide-binding</keyword>
<feature type="domain" description="Guanylate cyclase" evidence="15">
    <location>
        <begin position="962"/>
        <end position="1091"/>
    </location>
</feature>
<evidence type="ECO:0000256" key="8">
    <source>
        <dbReference type="ARBA" id="ARBA00023180"/>
    </source>
</evidence>
<dbReference type="CDD" id="cd07302">
    <property type="entry name" value="CHD"/>
    <property type="match status" value="1"/>
</dbReference>
<dbReference type="GO" id="GO:0007168">
    <property type="term" value="P:receptor guanylyl cyclase signaling pathway"/>
    <property type="evidence" value="ECO:0007669"/>
    <property type="project" value="TreeGrafter"/>
</dbReference>
<evidence type="ECO:0000256" key="11">
    <source>
        <dbReference type="RuleBase" id="RU000405"/>
    </source>
</evidence>
<dbReference type="OrthoDB" id="1890790at2759"/>
<evidence type="ECO:0000313" key="17">
    <source>
        <dbReference type="RefSeq" id="XP_034239013.1"/>
    </source>
</evidence>
<evidence type="ECO:0000259" key="15">
    <source>
        <dbReference type="PROSITE" id="PS50125"/>
    </source>
</evidence>
<keyword evidence="6" id="KW-1133">Transmembrane helix</keyword>
<dbReference type="PROSITE" id="PS50125">
    <property type="entry name" value="GUANYLATE_CYCLASE_2"/>
    <property type="match status" value="1"/>
</dbReference>
<dbReference type="InterPro" id="IPR029787">
    <property type="entry name" value="Nucleotide_cyclase"/>
</dbReference>
<dbReference type="SUPFAM" id="SSF55073">
    <property type="entry name" value="Nucleotide cyclase"/>
    <property type="match status" value="1"/>
</dbReference>
<sequence>MVVFLKEQCQQPALNLQALQRLVRERALKTGDKLAVTFVPRTELCGPDETSEVAALLAAFSDNSTRAVVGSFDAKVCGMLDVLANMHSNKIIITWGCPEQELLPGTGSMYDTKPRVRRLLPPLAAIVQGTVKTVTFYRMRTAAIVTSGVGWWQLAAQALDLALQAADVEVKHRVFLPQVEESDEAMEKALLPLIHDTVRVVVLCVPMRSAQWARVVSAVDRLALVDLPTTALLALQPTSATPFMMHDPSLLVPEEKPAPRNPGLTKPPAPSSAPSPLPAYLINYRRNGPTLPMFVPVASWSAKTKMAVLVLAAMDPGLRIDDAFLKTMGCPDVSCPQLPEHLELWHHIQRSWDLLTRTGKEAAKPYLPRAPYTTAVPVITAPPTTPLSPTAAAHQDAVHQDAATPVAAARSSTRATTRTPIATAAPASNTSMAVRGATWSATLVVVDWIGSRWRPLLKVRVGGGNASEARVEALTAMARAWPRWKPAGTPQALADTGCEFGDESSCDEASFFSGYGFVAALVAVAAVLLGGLVVLASHVRQRLRRARMSQGPGKILLQSSDLVFPHVQHQRGVDEGMEAMLSCWLHQLQEFGGPEVEKTDALKGSNGSLKSGQLQAPPCAVAGKSPESSVSAVKKKGGPDPKARYNGDLVQLKELPVAGGSFELRTKAMDVLLTLHGLRHENMNTMLGCLLDPARPSLVFEWGSRGSLMDVLVQDDIKLDWSFRLSLLTDLVRGMKYLHSTPIKVHGRLSSRNCVVDARWVLKITDFGLPCFYEAQGITPAPQDARDLLWTAPELLRDEALRRKGTQPGDVYSFSIVMQEVVLRGEPFCVLQLKPEEIIEKLKRPPPLIRPSVSKGAAPPEAINIMKQCWAELPDLRPDFNVVFEQFKILNQGRKVNFVDTMFQLLEKYSNNLEELIRERTDQLDCEKKKTEQLLYRMLPIQVAEKLKMGMPVLPENFQEVTIYFSDIVGFTAISCHSTPNQVVDLLNDLYTCFDATINAYTVYKVETIGDAYMVVGGLPVRVDDHADQVATMALDLLHQSGRFQIRHLPQTPLRLRIGLHTGPCCAGVVGLTMPRFCLFGDTVNTASRMESTGSAWRIHISEATKDKLDDSYDIEYRGMTELKGKGLMPTYWLLGRKGFEKELPTPPPIRESHGLDESLLLPAPLPTPPTQSPVRASPASPQPPEGSSSEPSSAAVKRKSFESCNSGEAPQAHSVEVVCRPHPLQALQSAISAADAQPADARASRMLVCASIDNERTPSRRGSLQLATESAKISLCTMSVKDSRHSSREVPDELDAISPAPLGPHAVTSPGMTTPLSASELAMDRLLGLSYYNPPGTWRSSSTNLQNPLPQRPKKAAAFVEEDLSAGFNTYRCLSPHDPPPARLAALQGVGRGFLKRQYSLDRGDDPAGSAARESSAPRALHKQNSAGAAPDLHRIEEVPGRGLPHVHVATAARTRGMPSLSSNSSESLA</sequence>
<dbReference type="FunFam" id="1.10.510.10:FF:000801">
    <property type="entry name" value="Guanylate cyclase"/>
    <property type="match status" value="1"/>
</dbReference>
<dbReference type="Proteomes" id="UP000515158">
    <property type="component" value="Unplaced"/>
</dbReference>